<feature type="transmembrane region" description="Helical" evidence="1">
    <location>
        <begin position="412"/>
        <end position="429"/>
    </location>
</feature>
<evidence type="ECO:0000259" key="2">
    <source>
        <dbReference type="Pfam" id="PF20580"/>
    </source>
</evidence>
<dbReference type="InterPro" id="IPR046712">
    <property type="entry name" value="DUF6785"/>
</dbReference>
<dbReference type="EMBL" id="FOUU01000003">
    <property type="protein sequence ID" value="SFM72947.1"/>
    <property type="molecule type" value="Genomic_DNA"/>
</dbReference>
<dbReference type="InterPro" id="IPR046711">
    <property type="entry name" value="DUF6784"/>
</dbReference>
<keyword evidence="1" id="KW-0812">Transmembrane</keyword>
<dbReference type="STRING" id="39841.SAMN05660836_01284"/>
<feature type="domain" description="DUF6785" evidence="3">
    <location>
        <begin position="11"/>
        <end position="530"/>
    </location>
</feature>
<feature type="transmembrane region" description="Helical" evidence="1">
    <location>
        <begin position="43"/>
        <end position="63"/>
    </location>
</feature>
<sequence length="666" mass="74718">MSGDSNRHIRFWVLIIGVVLCILISWITPWNNIVRQNSPLGGGHFPLVSFFILMFCLLLWNPLAGRISPFLRLSLSEVLLLWAMSAIASTLSHTGFARTFIANITAPGWLQGQERQILKVISEVRREIFPVQEDLIGELLYGMEGAYGLNAFQIFSRIPWDHWITPLLFWGVFLVFLVTTLMGITGIFSHHWIENERMSFPLLRVPEIFVEESEKGSLWRNLFGPFFICGLLIPVTLHLLNGLHTYFPGVPQIPTLLLAQPYIPKEGLLQGFYRAKIYIYPAFIGFASLAPRQVSLSFWLFFVLTSLIPGVLGVFGMHIPDAALGTTFGPVLERVEEMQAVGAYGVFALFLIWLARHHIKAVFRVVARSGRGSDEVFPEGYSGFLSPLGSFMAATVGFIGLCLWFVCVGVDFLSSLVFLVVAFVIYLVSSRIVCQGGLPYYTLTAAPSDGLLSVLHSGHLSPLSIYLCAVVQKVAFLDMRESLQPTLFHASALSKGTSEKRRFLLGIVAATALSLVISTISVIIITYKYGILSFPDTWVLESVSRVHEKALTLIQHPEGPKRWSIFFGVVGAGVMMLVIAGYQRFIWWPLHPIGYLVAYSSAMKILWFSFFLGWLFNVIVMRYGGLQLYHKARWFFIGLIWGDVAMALLWLVIGLFVPISYHVFPL</sequence>
<feature type="transmembrane region" description="Helical" evidence="1">
    <location>
        <begin position="271"/>
        <end position="291"/>
    </location>
</feature>
<feature type="transmembrane region" description="Helical" evidence="1">
    <location>
        <begin position="634"/>
        <end position="657"/>
    </location>
</feature>
<dbReference type="OrthoDB" id="5428060at2"/>
<dbReference type="Pfam" id="PF20580">
    <property type="entry name" value="DUF6784"/>
    <property type="match status" value="1"/>
</dbReference>
<reference evidence="4 5" key="1">
    <citation type="submission" date="2016-10" db="EMBL/GenBank/DDBJ databases">
        <authorList>
            <person name="de Groot N.N."/>
        </authorList>
    </citation>
    <scope>NUCLEOTIDE SEQUENCE [LARGE SCALE GENOMIC DNA]</scope>
    <source>
        <strain evidence="4 5">DSM 9990</strain>
    </source>
</reference>
<feature type="transmembrane region" description="Helical" evidence="1">
    <location>
        <begin position="380"/>
        <end position="406"/>
    </location>
</feature>
<keyword evidence="1" id="KW-1133">Transmembrane helix</keyword>
<feature type="transmembrane region" description="Helical" evidence="1">
    <location>
        <begin position="594"/>
        <end position="614"/>
    </location>
</feature>
<feature type="domain" description="DUF6784" evidence="2">
    <location>
        <begin position="566"/>
        <end position="664"/>
    </location>
</feature>
<feature type="transmembrane region" description="Helical" evidence="1">
    <location>
        <begin position="70"/>
        <end position="91"/>
    </location>
</feature>
<feature type="transmembrane region" description="Helical" evidence="1">
    <location>
        <begin position="563"/>
        <end position="582"/>
    </location>
</feature>
<dbReference type="AlphaFoldDB" id="A0A1I4T8Q3"/>
<protein>
    <submittedName>
        <fullName evidence="4">Uncharacterized protein</fullName>
    </submittedName>
</protein>
<dbReference type="Pfam" id="PF20581">
    <property type="entry name" value="DUF6785"/>
    <property type="match status" value="1"/>
</dbReference>
<name>A0A1I4T8Q3_9BACT</name>
<gene>
    <name evidence="4" type="ORF">SAMN05660836_01284</name>
</gene>
<feature type="transmembrane region" description="Helical" evidence="1">
    <location>
        <begin position="167"/>
        <end position="188"/>
    </location>
</feature>
<feature type="transmembrane region" description="Helical" evidence="1">
    <location>
        <begin position="503"/>
        <end position="527"/>
    </location>
</feature>
<keyword evidence="1" id="KW-0472">Membrane</keyword>
<evidence type="ECO:0000313" key="5">
    <source>
        <dbReference type="Proteomes" id="UP000199611"/>
    </source>
</evidence>
<accession>A0A1I4T8Q3</accession>
<feature type="transmembrane region" description="Helical" evidence="1">
    <location>
        <begin position="222"/>
        <end position="240"/>
    </location>
</feature>
<feature type="transmembrane region" description="Helical" evidence="1">
    <location>
        <begin position="12"/>
        <end position="31"/>
    </location>
</feature>
<dbReference type="Proteomes" id="UP000199611">
    <property type="component" value="Unassembled WGS sequence"/>
</dbReference>
<evidence type="ECO:0000259" key="3">
    <source>
        <dbReference type="Pfam" id="PF20581"/>
    </source>
</evidence>
<proteinExistence type="predicted"/>
<organism evidence="4 5">
    <name type="scientific">Thermodesulforhabdus norvegica</name>
    <dbReference type="NCBI Taxonomy" id="39841"/>
    <lineage>
        <taxon>Bacteria</taxon>
        <taxon>Pseudomonadati</taxon>
        <taxon>Thermodesulfobacteriota</taxon>
        <taxon>Syntrophobacteria</taxon>
        <taxon>Syntrophobacterales</taxon>
        <taxon>Thermodesulforhabdaceae</taxon>
        <taxon>Thermodesulforhabdus</taxon>
    </lineage>
</organism>
<keyword evidence="5" id="KW-1185">Reference proteome</keyword>
<feature type="transmembrane region" description="Helical" evidence="1">
    <location>
        <begin position="298"/>
        <end position="319"/>
    </location>
</feature>
<dbReference type="RefSeq" id="WP_093394369.1">
    <property type="nucleotide sequence ID" value="NZ_FOUU01000003.1"/>
</dbReference>
<evidence type="ECO:0000313" key="4">
    <source>
        <dbReference type="EMBL" id="SFM72947.1"/>
    </source>
</evidence>
<evidence type="ECO:0000256" key="1">
    <source>
        <dbReference type="SAM" id="Phobius"/>
    </source>
</evidence>